<evidence type="ECO:0000256" key="5">
    <source>
        <dbReference type="ARBA" id="ARBA00022448"/>
    </source>
</evidence>
<feature type="transmembrane region" description="Helical" evidence="11">
    <location>
        <begin position="79"/>
        <end position="104"/>
    </location>
</feature>
<keyword evidence="6 12" id="KW-1003">Cell membrane</keyword>
<dbReference type="InterPro" id="IPR035906">
    <property type="entry name" value="MetI-like_sf"/>
</dbReference>
<dbReference type="PANTHER" id="PTHR43744">
    <property type="entry name" value="ABC TRANSPORTER PERMEASE PROTEIN MG189-RELATED-RELATED"/>
    <property type="match status" value="1"/>
</dbReference>
<keyword evidence="12" id="KW-0997">Cell inner membrane</keyword>
<feature type="transmembrane region" description="Helical" evidence="11">
    <location>
        <begin position="189"/>
        <end position="210"/>
    </location>
</feature>
<sequence>MSAGETNSAGAGRIVQLLFGIAVAAGFLLPIVWLVAGSLRPGSEIFTSLDPLSIGTFIPPRPTLANFSSALGGAFRTGLINSIVVAASTVVMGLFVCAAAAFALSAMQWRGREVVFAMFVFSFLIPEEVVALPLSAIFTKIGLQNTYIALIIPFVGNGIVIFLLRQFFLAIPRSLIEAAQVDGAGWLRIFLQIFLPLSRPALIAAGLILFNTQWQAYLWPLLVTTREDMLVAPITLGLMAGHYSSDYGQIFAASTILSLIPAVILLGFQRFFTDSVAMSGVKE</sequence>
<evidence type="ECO:0000256" key="2">
    <source>
        <dbReference type="ARBA" id="ARBA00009306"/>
    </source>
</evidence>
<evidence type="ECO:0000313" key="14">
    <source>
        <dbReference type="EMBL" id="EHH10182.1"/>
    </source>
</evidence>
<dbReference type="Pfam" id="PF00528">
    <property type="entry name" value="BPD_transp_1"/>
    <property type="match status" value="1"/>
</dbReference>
<feature type="transmembrane region" description="Helical" evidence="11">
    <location>
        <begin position="17"/>
        <end position="36"/>
    </location>
</feature>
<evidence type="ECO:0000256" key="3">
    <source>
        <dbReference type="ARBA" id="ARBA00011557"/>
    </source>
</evidence>
<dbReference type="PATRIC" id="fig|1082933.3.peg.3948"/>
<dbReference type="GO" id="GO:0055085">
    <property type="term" value="P:transmembrane transport"/>
    <property type="evidence" value="ECO:0007669"/>
    <property type="project" value="InterPro"/>
</dbReference>
<dbReference type="InterPro" id="IPR000515">
    <property type="entry name" value="MetI-like"/>
</dbReference>
<dbReference type="eggNOG" id="COG0395">
    <property type="taxonomic scope" value="Bacteria"/>
</dbReference>
<dbReference type="KEGG" id="mamo:A6B35_29930"/>
<evidence type="ECO:0000256" key="10">
    <source>
        <dbReference type="ARBA" id="ARBA00037054"/>
    </source>
</evidence>
<dbReference type="GO" id="GO:0005886">
    <property type="term" value="C:plasma membrane"/>
    <property type="evidence" value="ECO:0007669"/>
    <property type="project" value="UniProtKB-SubCell"/>
</dbReference>
<evidence type="ECO:0000256" key="11">
    <source>
        <dbReference type="RuleBase" id="RU363032"/>
    </source>
</evidence>
<gene>
    <name evidence="12" type="primary">ugpE</name>
    <name evidence="14" type="ORF">MEA186_20264</name>
</gene>
<name>G6YDL2_9HYPH</name>
<comment type="subcellular location">
    <subcellularLocation>
        <location evidence="12">Cell inner membrane</location>
        <topology evidence="12">Multi-pass membrane protein</topology>
    </subcellularLocation>
    <subcellularLocation>
        <location evidence="1 11">Cell membrane</location>
        <topology evidence="1 11">Multi-pass membrane protein</topology>
    </subcellularLocation>
</comment>
<evidence type="ECO:0000256" key="7">
    <source>
        <dbReference type="ARBA" id="ARBA00022692"/>
    </source>
</evidence>
<comment type="similarity">
    <text evidence="2 11">Belongs to the binding-protein-dependent transport system permease family.</text>
</comment>
<evidence type="ECO:0000259" key="13">
    <source>
        <dbReference type="PROSITE" id="PS50928"/>
    </source>
</evidence>
<dbReference type="Proteomes" id="UP000002949">
    <property type="component" value="Unassembled WGS sequence"/>
</dbReference>
<dbReference type="CDD" id="cd06261">
    <property type="entry name" value="TM_PBP2"/>
    <property type="match status" value="1"/>
</dbReference>
<dbReference type="RefSeq" id="WP_006203686.1">
    <property type="nucleotide sequence ID" value="NZ_AGSN01000131.1"/>
</dbReference>
<dbReference type="EMBL" id="AGSN01000131">
    <property type="protein sequence ID" value="EHH10182.1"/>
    <property type="molecule type" value="Genomic_DNA"/>
</dbReference>
<evidence type="ECO:0000256" key="8">
    <source>
        <dbReference type="ARBA" id="ARBA00022989"/>
    </source>
</evidence>
<evidence type="ECO:0000256" key="12">
    <source>
        <dbReference type="RuleBase" id="RU363056"/>
    </source>
</evidence>
<evidence type="ECO:0000256" key="6">
    <source>
        <dbReference type="ARBA" id="ARBA00022475"/>
    </source>
</evidence>
<keyword evidence="8 11" id="KW-1133">Transmembrane helix</keyword>
<proteinExistence type="inferred from homology"/>
<feature type="transmembrane region" description="Helical" evidence="11">
    <location>
        <begin position="116"/>
        <end position="141"/>
    </location>
</feature>
<feature type="transmembrane region" description="Helical" evidence="11">
    <location>
        <begin position="247"/>
        <end position="268"/>
    </location>
</feature>
<keyword evidence="5 11" id="KW-0813">Transport</keyword>
<dbReference type="Gene3D" id="1.10.3720.10">
    <property type="entry name" value="MetI-like"/>
    <property type="match status" value="1"/>
</dbReference>
<dbReference type="OrthoDB" id="9815445at2"/>
<accession>G6YDL2</accession>
<feature type="transmembrane region" description="Helical" evidence="11">
    <location>
        <begin position="147"/>
        <end position="168"/>
    </location>
</feature>
<comment type="subunit">
    <text evidence="3 12">The complex is composed of two ATP-binding proteins (UgpC), two transmembrane proteins (UgpA and UgpE) and a solute-binding protein (UgpB).</text>
</comment>
<keyword evidence="15" id="KW-1185">Reference proteome</keyword>
<dbReference type="PANTHER" id="PTHR43744:SF8">
    <property type="entry name" value="SN-GLYCEROL-3-PHOSPHATE TRANSPORT SYSTEM PERMEASE PROTEIN UGPE"/>
    <property type="match status" value="1"/>
</dbReference>
<evidence type="ECO:0000313" key="15">
    <source>
        <dbReference type="Proteomes" id="UP000002949"/>
    </source>
</evidence>
<comment type="function">
    <text evidence="10 12">Part of the ABC transporter complex UgpBAEC involved in sn-glycerol-3-phosphate (G3P) import. Probably responsible for the translocation of the substrate across the membrane.</text>
</comment>
<dbReference type="AlphaFoldDB" id="G6YDL2"/>
<evidence type="ECO:0000256" key="1">
    <source>
        <dbReference type="ARBA" id="ARBA00004651"/>
    </source>
</evidence>
<evidence type="ECO:0000256" key="9">
    <source>
        <dbReference type="ARBA" id="ARBA00023136"/>
    </source>
</evidence>
<feature type="domain" description="ABC transmembrane type-1" evidence="13">
    <location>
        <begin position="79"/>
        <end position="268"/>
    </location>
</feature>
<evidence type="ECO:0000256" key="4">
    <source>
        <dbReference type="ARBA" id="ARBA00020515"/>
    </source>
</evidence>
<organism evidence="14 15">
    <name type="scientific">Mesorhizobium amorphae CCNWGS0123</name>
    <dbReference type="NCBI Taxonomy" id="1082933"/>
    <lineage>
        <taxon>Bacteria</taxon>
        <taxon>Pseudomonadati</taxon>
        <taxon>Pseudomonadota</taxon>
        <taxon>Alphaproteobacteria</taxon>
        <taxon>Hyphomicrobiales</taxon>
        <taxon>Phyllobacteriaceae</taxon>
        <taxon>Mesorhizobium</taxon>
    </lineage>
</organism>
<keyword evidence="7 11" id="KW-0812">Transmembrane</keyword>
<dbReference type="PROSITE" id="PS50928">
    <property type="entry name" value="ABC_TM1"/>
    <property type="match status" value="1"/>
</dbReference>
<dbReference type="SUPFAM" id="SSF161098">
    <property type="entry name" value="MetI-like"/>
    <property type="match status" value="1"/>
</dbReference>
<protein>
    <recommendedName>
        <fullName evidence="4 12">sn-glycerol-3-phosphate transport system permease protein UgpE</fullName>
    </recommendedName>
</protein>
<reference evidence="14 15" key="1">
    <citation type="journal article" date="2012" name="J. Bacteriol.">
        <title>Draft Genome Sequence of Plant Growth-Promoting Rhizobium Mesorhizobium amorphae, Isolated from Zinc-Lead Mine Tailings.</title>
        <authorList>
            <person name="Hao X."/>
            <person name="Lin Y."/>
            <person name="Johnstone L."/>
            <person name="Baltrus D.A."/>
            <person name="Miller S.J."/>
            <person name="Wei G."/>
            <person name="Rensing C."/>
        </authorList>
    </citation>
    <scope>NUCLEOTIDE SEQUENCE [LARGE SCALE GENOMIC DNA]</scope>
    <source>
        <strain evidence="14 15">CCNWGS0123</strain>
    </source>
</reference>
<keyword evidence="9 11" id="KW-0472">Membrane</keyword>